<dbReference type="Proteomes" id="UP000828390">
    <property type="component" value="Unassembled WGS sequence"/>
</dbReference>
<organism evidence="2 3">
    <name type="scientific">Dreissena polymorpha</name>
    <name type="common">Zebra mussel</name>
    <name type="synonym">Mytilus polymorpha</name>
    <dbReference type="NCBI Taxonomy" id="45954"/>
    <lineage>
        <taxon>Eukaryota</taxon>
        <taxon>Metazoa</taxon>
        <taxon>Spiralia</taxon>
        <taxon>Lophotrochozoa</taxon>
        <taxon>Mollusca</taxon>
        <taxon>Bivalvia</taxon>
        <taxon>Autobranchia</taxon>
        <taxon>Heteroconchia</taxon>
        <taxon>Euheterodonta</taxon>
        <taxon>Imparidentia</taxon>
        <taxon>Neoheterodontei</taxon>
        <taxon>Myida</taxon>
        <taxon>Dreissenoidea</taxon>
        <taxon>Dreissenidae</taxon>
        <taxon>Dreissena</taxon>
    </lineage>
</organism>
<feature type="compositionally biased region" description="Basic and acidic residues" evidence="1">
    <location>
        <begin position="78"/>
        <end position="92"/>
    </location>
</feature>
<evidence type="ECO:0000256" key="1">
    <source>
        <dbReference type="SAM" id="MobiDB-lite"/>
    </source>
</evidence>
<dbReference type="AlphaFoldDB" id="A0A9D4IWQ6"/>
<evidence type="ECO:0000313" key="3">
    <source>
        <dbReference type="Proteomes" id="UP000828390"/>
    </source>
</evidence>
<gene>
    <name evidence="2" type="ORF">DPMN_165751</name>
</gene>
<feature type="region of interest" description="Disordered" evidence="1">
    <location>
        <begin position="67"/>
        <end position="108"/>
    </location>
</feature>
<proteinExistence type="predicted"/>
<dbReference type="EMBL" id="JAIWYP010000008">
    <property type="protein sequence ID" value="KAH3787624.1"/>
    <property type="molecule type" value="Genomic_DNA"/>
</dbReference>
<reference evidence="2" key="2">
    <citation type="submission" date="2020-11" db="EMBL/GenBank/DDBJ databases">
        <authorList>
            <person name="McCartney M.A."/>
            <person name="Auch B."/>
            <person name="Kono T."/>
            <person name="Mallez S."/>
            <person name="Becker A."/>
            <person name="Gohl D.M."/>
            <person name="Silverstein K.A.T."/>
            <person name="Koren S."/>
            <person name="Bechman K.B."/>
            <person name="Herman A."/>
            <person name="Abrahante J.E."/>
            <person name="Garbe J."/>
        </authorList>
    </citation>
    <scope>NUCLEOTIDE SEQUENCE</scope>
    <source>
        <strain evidence="2">Duluth1</strain>
        <tissue evidence="2">Whole animal</tissue>
    </source>
</reference>
<keyword evidence="3" id="KW-1185">Reference proteome</keyword>
<comment type="caution">
    <text evidence="2">The sequence shown here is derived from an EMBL/GenBank/DDBJ whole genome shotgun (WGS) entry which is preliminary data.</text>
</comment>
<reference evidence="2" key="1">
    <citation type="journal article" date="2019" name="bioRxiv">
        <title>The Genome of the Zebra Mussel, Dreissena polymorpha: A Resource for Invasive Species Research.</title>
        <authorList>
            <person name="McCartney M.A."/>
            <person name="Auch B."/>
            <person name="Kono T."/>
            <person name="Mallez S."/>
            <person name="Zhang Y."/>
            <person name="Obille A."/>
            <person name="Becker A."/>
            <person name="Abrahante J.E."/>
            <person name="Garbe J."/>
            <person name="Badalamenti J.P."/>
            <person name="Herman A."/>
            <person name="Mangelson H."/>
            <person name="Liachko I."/>
            <person name="Sullivan S."/>
            <person name="Sone E.D."/>
            <person name="Koren S."/>
            <person name="Silverstein K.A.T."/>
            <person name="Beckman K.B."/>
            <person name="Gohl D.M."/>
        </authorList>
    </citation>
    <scope>NUCLEOTIDE SEQUENCE</scope>
    <source>
        <strain evidence="2">Duluth1</strain>
        <tissue evidence="2">Whole animal</tissue>
    </source>
</reference>
<evidence type="ECO:0000313" key="2">
    <source>
        <dbReference type="EMBL" id="KAH3787624.1"/>
    </source>
</evidence>
<protein>
    <submittedName>
        <fullName evidence="2">Uncharacterized protein</fullName>
    </submittedName>
</protein>
<name>A0A9D4IWQ6_DREPO</name>
<accession>A0A9D4IWQ6</accession>
<sequence length="108" mass="12340">MLTSHNSQRINAQRTTDKRRLQKLTMSTLCSDGCIVRGENSGSIVVCQQQTGQKQYVPHYYISLNPPKHFQDMAPDTKVPDRRKDRKTERRTKGQTTPKQYPSAYGGV</sequence>